<sequence length="61" mass="7429">MSRKFRSNTRRRLQILRRRPKNPSVKFGLKFDGKAEPTFYKNFRPKFRTRIHTNSLFSEPS</sequence>
<evidence type="ECO:0000313" key="1">
    <source>
        <dbReference type="EMBL" id="EEF14281.1"/>
    </source>
</evidence>
<dbReference type="EMBL" id="ACFU01000008">
    <property type="protein sequence ID" value="EEF14281.1"/>
    <property type="molecule type" value="Genomic_DNA"/>
</dbReference>
<gene>
    <name evidence="1" type="ORF">CAMRE0001_3181</name>
</gene>
<accession>B9D195</accession>
<reference evidence="1 2" key="1">
    <citation type="submission" date="2008-08" db="EMBL/GenBank/DDBJ databases">
        <authorList>
            <person name="Madupu R."/>
            <person name="Durkin A.S."/>
            <person name="Torralba M."/>
            <person name="Methe B."/>
            <person name="Sutton G.G."/>
            <person name="Strausberg R.L."/>
            <person name="Nelson K.E."/>
        </authorList>
    </citation>
    <scope>NUCLEOTIDE SEQUENCE [LARGE SCALE GENOMIC DNA]</scope>
    <source>
        <strain evidence="1 2">RM3267</strain>
    </source>
</reference>
<dbReference type="Proteomes" id="UP000003082">
    <property type="component" value="Unassembled WGS sequence"/>
</dbReference>
<comment type="caution">
    <text evidence="1">The sequence shown here is derived from an EMBL/GenBank/DDBJ whole genome shotgun (WGS) entry which is preliminary data.</text>
</comment>
<evidence type="ECO:0000313" key="2">
    <source>
        <dbReference type="Proteomes" id="UP000003082"/>
    </source>
</evidence>
<proteinExistence type="predicted"/>
<keyword evidence="2" id="KW-1185">Reference proteome</keyword>
<dbReference type="STRING" id="553218.CAMRE0001_3181"/>
<name>B9D195_CAMRE</name>
<protein>
    <submittedName>
        <fullName evidence="1">Uncharacterized protein</fullName>
    </submittedName>
</protein>
<dbReference type="AlphaFoldDB" id="B9D195"/>
<organism evidence="1 2">
    <name type="scientific">Campylobacter rectus RM3267</name>
    <dbReference type="NCBI Taxonomy" id="553218"/>
    <lineage>
        <taxon>Bacteria</taxon>
        <taxon>Pseudomonadati</taxon>
        <taxon>Campylobacterota</taxon>
        <taxon>Epsilonproteobacteria</taxon>
        <taxon>Campylobacterales</taxon>
        <taxon>Campylobacteraceae</taxon>
        <taxon>Campylobacter</taxon>
    </lineage>
</organism>